<keyword evidence="2" id="KW-1185">Reference proteome</keyword>
<proteinExistence type="predicted"/>
<name>A0A8J3GIS1_9HYPH</name>
<reference evidence="1" key="2">
    <citation type="submission" date="2020-09" db="EMBL/GenBank/DDBJ databases">
        <authorList>
            <person name="Sun Q."/>
            <person name="Kim S."/>
        </authorList>
    </citation>
    <scope>NUCLEOTIDE SEQUENCE</scope>
    <source>
        <strain evidence="1">KCTC 42097</strain>
    </source>
</reference>
<evidence type="ECO:0000313" key="2">
    <source>
        <dbReference type="Proteomes" id="UP000641137"/>
    </source>
</evidence>
<dbReference type="Proteomes" id="UP000641137">
    <property type="component" value="Unassembled WGS sequence"/>
</dbReference>
<comment type="caution">
    <text evidence="1">The sequence shown here is derived from an EMBL/GenBank/DDBJ whole genome shotgun (WGS) entry which is preliminary data.</text>
</comment>
<gene>
    <name evidence="1" type="ORF">GCM10010136_31810</name>
</gene>
<dbReference type="RefSeq" id="WP_189492457.1">
    <property type="nucleotide sequence ID" value="NZ_BMZO01000011.1"/>
</dbReference>
<protein>
    <submittedName>
        <fullName evidence="1">Uncharacterized protein</fullName>
    </submittedName>
</protein>
<dbReference type="EMBL" id="BMZO01000011">
    <property type="protein sequence ID" value="GHC79342.1"/>
    <property type="molecule type" value="Genomic_DNA"/>
</dbReference>
<organism evidence="1 2">
    <name type="scientific">Limoniibacter endophyticus</name>
    <dbReference type="NCBI Taxonomy" id="1565040"/>
    <lineage>
        <taxon>Bacteria</taxon>
        <taxon>Pseudomonadati</taxon>
        <taxon>Pseudomonadota</taxon>
        <taxon>Alphaproteobacteria</taxon>
        <taxon>Hyphomicrobiales</taxon>
        <taxon>Bartonellaceae</taxon>
        <taxon>Limoniibacter</taxon>
    </lineage>
</organism>
<reference evidence="1" key="1">
    <citation type="journal article" date="2014" name="Int. J. Syst. Evol. Microbiol.">
        <title>Complete genome sequence of Corynebacterium casei LMG S-19264T (=DSM 44701T), isolated from a smear-ripened cheese.</title>
        <authorList>
            <consortium name="US DOE Joint Genome Institute (JGI-PGF)"/>
            <person name="Walter F."/>
            <person name="Albersmeier A."/>
            <person name="Kalinowski J."/>
            <person name="Ruckert C."/>
        </authorList>
    </citation>
    <scope>NUCLEOTIDE SEQUENCE</scope>
    <source>
        <strain evidence="1">KCTC 42097</strain>
    </source>
</reference>
<accession>A0A8J3GIS1</accession>
<sequence length="220" mass="24317">MATVIELPAIRGWQAVDFDPIQPRNVDRMEGRRTEVQIYGTHYWVAQYTPGWLDERDFGKMDAFMMRAGDGLEVFRAYDPFRMRPIAWSEANGNRPLSGARAGGGAFDGTATITSRSANSLIVSGLPALFQFRAGDYVEVRQSASVVSLHRILVDVAASTAGIVTLSIRHNLDIGVFTLPLVANFEKPSCLMQIDPGSYSARKSWSDRSPSFSAQEVFFS</sequence>
<evidence type="ECO:0000313" key="1">
    <source>
        <dbReference type="EMBL" id="GHC79342.1"/>
    </source>
</evidence>
<dbReference type="AlphaFoldDB" id="A0A8J3GIS1"/>